<reference evidence="1" key="1">
    <citation type="journal article" date="2013" name="Genome Res.">
        <title>A second-generation assembly of the Drosophila simulans genome provides new insights into patterns of lineage-specific divergence.</title>
        <authorList>
            <person name="Hu T.T."/>
            <person name="Eisen M.B."/>
            <person name="Thornton K.R."/>
            <person name="Andolfatto P."/>
        </authorList>
    </citation>
    <scope>NUCLEOTIDE SEQUENCE [LARGE SCALE GENOMIC DNA]</scope>
    <source>
        <strain evidence="1">W501</strain>
    </source>
</reference>
<evidence type="ECO:0000313" key="1">
    <source>
        <dbReference type="EMBL" id="KMY91127.1"/>
    </source>
</evidence>
<reference evidence="1" key="3">
    <citation type="submission" date="2015-04" db="EMBL/GenBank/DDBJ databases">
        <authorList>
            <consortium name="FlyBase"/>
        </authorList>
    </citation>
    <scope>NUCLEOTIDE SEQUENCE</scope>
    <source>
        <strain evidence="1">W501</strain>
    </source>
</reference>
<dbReference type="Proteomes" id="UP000035880">
    <property type="component" value="Chromosome 2L"/>
</dbReference>
<dbReference type="EMBL" id="CM002910">
    <property type="protein sequence ID" value="KMY91127.1"/>
    <property type="molecule type" value="Genomic_DNA"/>
</dbReference>
<proteinExistence type="predicted"/>
<dbReference type="Bgee" id="FBgn0193139">
    <property type="expression patterns" value="Expressed in adult organism and 3 other cell types or tissues"/>
</dbReference>
<dbReference type="AlphaFoldDB" id="A0A0J9R4B8"/>
<protein>
    <submittedName>
        <fullName evidence="1">Uncharacterized protein, isoform C</fullName>
    </submittedName>
</protein>
<organism evidence="1">
    <name type="scientific">Drosophila simulans</name>
    <name type="common">Fruit fly</name>
    <dbReference type="NCBI Taxonomy" id="7240"/>
    <lineage>
        <taxon>Eukaryota</taxon>
        <taxon>Metazoa</taxon>
        <taxon>Ecdysozoa</taxon>
        <taxon>Arthropoda</taxon>
        <taxon>Hexapoda</taxon>
        <taxon>Insecta</taxon>
        <taxon>Pterygota</taxon>
        <taxon>Neoptera</taxon>
        <taxon>Endopterygota</taxon>
        <taxon>Diptera</taxon>
        <taxon>Brachycera</taxon>
        <taxon>Muscomorpha</taxon>
        <taxon>Ephydroidea</taxon>
        <taxon>Drosophilidae</taxon>
        <taxon>Drosophila</taxon>
        <taxon>Sophophora</taxon>
    </lineage>
</organism>
<reference evidence="1" key="2">
    <citation type="submission" date="2014-06" db="EMBL/GenBank/DDBJ databases">
        <authorList>
            <person name="Hu T."/>
            <person name="Eisen M.B."/>
            <person name="Thornton K.R."/>
            <person name="Andolfatto P."/>
        </authorList>
    </citation>
    <scope>NUCLEOTIDE SEQUENCE</scope>
    <source>
        <strain evidence="1">W501</strain>
    </source>
</reference>
<accession>A0A0J9R4B8</accession>
<gene>
    <name evidence="1" type="primary">Dsim\GD21716</name>
    <name evidence="1" type="ORF">Dsimw501_GD21716</name>
</gene>
<sequence>MYAICIQFDVSGFYSKSHIPWLSKQCLWLPNSENADCELSAVARALHTNKLVWNLFRKLAWDSAFPVPKFPQPCEALKDGKKLSKGNCKCEPSACKCGKRQQRQQQLKLLVSQLRRRDNVSSVILF</sequence>
<name>A0A0J9R4B8_DROSI</name>